<sequence>MISIRTLHFCVSYVHATAYSVAGADYEIWVEIPFLTGNSVE</sequence>
<proteinExistence type="predicted"/>
<comment type="caution">
    <text evidence="1">The sequence shown here is derived from an EMBL/GenBank/DDBJ whole genome shotgun (WGS) entry which is preliminary data.</text>
</comment>
<dbReference type="Proteomes" id="UP000238836">
    <property type="component" value="Unassembled WGS sequence"/>
</dbReference>
<evidence type="ECO:0000313" key="2">
    <source>
        <dbReference type="Proteomes" id="UP000238836"/>
    </source>
</evidence>
<protein>
    <submittedName>
        <fullName evidence="1">Uncharacterized protein</fullName>
    </submittedName>
</protein>
<dbReference type="EMBL" id="PVTZ01000003">
    <property type="protein sequence ID" value="PRZ15900.1"/>
    <property type="molecule type" value="Genomic_DNA"/>
</dbReference>
<reference evidence="1 2" key="1">
    <citation type="submission" date="2018-03" db="EMBL/GenBank/DDBJ databases">
        <title>Genomic Encyclopedia of Archaeal and Bacterial Type Strains, Phase II (KMG-II): from individual species to whole genera.</title>
        <authorList>
            <person name="Goeker M."/>
        </authorList>
    </citation>
    <scope>NUCLEOTIDE SEQUENCE [LARGE SCALE GENOMIC DNA]</scope>
    <source>
        <strain evidence="1 2">RHA1</strain>
    </source>
</reference>
<keyword evidence="2" id="KW-1185">Reference proteome</keyword>
<organism evidence="1 2">
    <name type="scientific">Laceyella sediminis</name>
    <dbReference type="NCBI Taxonomy" id="573074"/>
    <lineage>
        <taxon>Bacteria</taxon>
        <taxon>Bacillati</taxon>
        <taxon>Bacillota</taxon>
        <taxon>Bacilli</taxon>
        <taxon>Bacillales</taxon>
        <taxon>Thermoactinomycetaceae</taxon>
        <taxon>Laceyella</taxon>
    </lineage>
</organism>
<gene>
    <name evidence="1" type="ORF">CLV36_103126</name>
</gene>
<name>A0ABX5EUB2_9BACL</name>
<evidence type="ECO:0000313" key="1">
    <source>
        <dbReference type="EMBL" id="PRZ15900.1"/>
    </source>
</evidence>
<accession>A0ABX5EUB2</accession>